<dbReference type="AlphaFoldDB" id="A0A9P5LB36"/>
<name>A0A9P5LB36_9HYPO</name>
<organism evidence="2 3">
    <name type="scientific">Cylindrodendrum hubeiense</name>
    <dbReference type="NCBI Taxonomy" id="595255"/>
    <lineage>
        <taxon>Eukaryota</taxon>
        <taxon>Fungi</taxon>
        <taxon>Dikarya</taxon>
        <taxon>Ascomycota</taxon>
        <taxon>Pezizomycotina</taxon>
        <taxon>Sordariomycetes</taxon>
        <taxon>Hypocreomycetidae</taxon>
        <taxon>Hypocreales</taxon>
        <taxon>Nectriaceae</taxon>
        <taxon>Cylindrodendrum</taxon>
    </lineage>
</organism>
<feature type="compositionally biased region" description="Polar residues" evidence="1">
    <location>
        <begin position="47"/>
        <end position="60"/>
    </location>
</feature>
<accession>A0A9P5LB36</accession>
<proteinExistence type="predicted"/>
<sequence>MFNATSDDKGRQGDDKRGHGRRPGAGRKAGSNQQPEAARVTLHRSTSRAPAVNRVSTLNGRGQPVHGADGRGAACGAAFQGLEASGLEAHYGDGLDNRSALHGTRDGLPCVEVGLGPVVQDGRPSELGHDQGRSNPQRLATWAGRWRVVSSTEEARHLADAAVDSIALTTSVHKASGQGLREIVELGTSSLPQRRPAGRDTTRGGAHSLRALTRQGAVVRYSVIQSPSWARDLVQGAAELGLLDGFASPLCLERRWREVLEE</sequence>
<evidence type="ECO:0000313" key="3">
    <source>
        <dbReference type="Proteomes" id="UP000722485"/>
    </source>
</evidence>
<comment type="caution">
    <text evidence="2">The sequence shown here is derived from an EMBL/GenBank/DDBJ whole genome shotgun (WGS) entry which is preliminary data.</text>
</comment>
<protein>
    <submittedName>
        <fullName evidence="2">Uncharacterized protein</fullName>
    </submittedName>
</protein>
<feature type="region of interest" description="Disordered" evidence="1">
    <location>
        <begin position="1"/>
        <end position="68"/>
    </location>
</feature>
<evidence type="ECO:0000256" key="1">
    <source>
        <dbReference type="SAM" id="MobiDB-lite"/>
    </source>
</evidence>
<dbReference type="EMBL" id="JAANBB010000454">
    <property type="protein sequence ID" value="KAF7542357.1"/>
    <property type="molecule type" value="Genomic_DNA"/>
</dbReference>
<dbReference type="OrthoDB" id="10619414at2759"/>
<dbReference type="Proteomes" id="UP000722485">
    <property type="component" value="Unassembled WGS sequence"/>
</dbReference>
<evidence type="ECO:0000313" key="2">
    <source>
        <dbReference type="EMBL" id="KAF7542357.1"/>
    </source>
</evidence>
<reference evidence="2" key="1">
    <citation type="submission" date="2020-03" db="EMBL/GenBank/DDBJ databases">
        <title>Draft Genome Sequence of Cylindrodendrum hubeiense.</title>
        <authorList>
            <person name="Buettner E."/>
            <person name="Kellner H."/>
        </authorList>
    </citation>
    <scope>NUCLEOTIDE SEQUENCE</scope>
    <source>
        <strain evidence="2">IHI 201604</strain>
    </source>
</reference>
<keyword evidence="3" id="KW-1185">Reference proteome</keyword>
<feature type="compositionally biased region" description="Basic and acidic residues" evidence="1">
    <location>
        <begin position="1"/>
        <end position="17"/>
    </location>
</feature>
<gene>
    <name evidence="2" type="ORF">G7Z17_g11644</name>
</gene>